<evidence type="ECO:0000256" key="2">
    <source>
        <dbReference type="ARBA" id="ARBA00022908"/>
    </source>
</evidence>
<protein>
    <submittedName>
        <fullName evidence="7">Phage integrase family protein</fullName>
    </submittedName>
</protein>
<dbReference type="InterPro" id="IPR013762">
    <property type="entry name" value="Integrase-like_cat_sf"/>
</dbReference>
<sequence length="405" mass="45218">MRKTLANGAVRVYYYHRATGTALPGKPGDAAFLAAFAAAEQVQPKDVGNVNELIRDYLLSLTFEKKAASTQREYKRMLMPLGEKFGKLPIKALESPRVRGVFLEYQEDIGRDRPREADNRLSVLSAVFTYAARKGRIKDNPLAGFERIYSGDRSEMIWTAVDIEAFMQTAPLELQQALILALHTGQRYGDLIRLRWADYQGETTSLRQNKTKARVTIHVSQALRRMLDGMNRVGPYILTRPDGRPWFTEANDKELGKRWSAHMVACGLRPEGYADLPKAKKAEHLRFNDLRGTAVTLLAEAGNAIPQICAVTGHTLQSATRILEKYLAMTPALSKAAILAFEASPATAFANRLQTRPQPRNDAQEKPKENMMLNGGPGAIRTPDPQIRSLVLYPAELRVRCEAVI</sequence>
<dbReference type="SUPFAM" id="SSF56349">
    <property type="entry name" value="DNA breaking-rejoining enzymes"/>
    <property type="match status" value="1"/>
</dbReference>
<evidence type="ECO:0000256" key="5">
    <source>
        <dbReference type="SAM" id="MobiDB-lite"/>
    </source>
</evidence>
<dbReference type="AlphaFoldDB" id="A0A1I3BLP6"/>
<name>A0A1I3BLP6_9RHOB</name>
<dbReference type="EMBL" id="FOPU01000023">
    <property type="protein sequence ID" value="SFH63188.1"/>
    <property type="molecule type" value="Genomic_DNA"/>
</dbReference>
<dbReference type="GO" id="GO:0006310">
    <property type="term" value="P:DNA recombination"/>
    <property type="evidence" value="ECO:0007669"/>
    <property type="project" value="UniProtKB-KW"/>
</dbReference>
<evidence type="ECO:0000313" key="8">
    <source>
        <dbReference type="Proteomes" id="UP000183635"/>
    </source>
</evidence>
<keyword evidence="3" id="KW-0238">DNA-binding</keyword>
<dbReference type="PANTHER" id="PTHR30629">
    <property type="entry name" value="PROPHAGE INTEGRASE"/>
    <property type="match status" value="1"/>
</dbReference>
<keyword evidence="8" id="KW-1185">Reference proteome</keyword>
<dbReference type="InterPro" id="IPR011010">
    <property type="entry name" value="DNA_brk_join_enz"/>
</dbReference>
<reference evidence="7 8" key="1">
    <citation type="submission" date="2016-10" db="EMBL/GenBank/DDBJ databases">
        <authorList>
            <person name="de Groot N.N."/>
        </authorList>
    </citation>
    <scope>NUCLEOTIDE SEQUENCE [LARGE SCALE GENOMIC DNA]</scope>
    <source>
        <strain evidence="7 8">DSM 8537</strain>
    </source>
</reference>
<gene>
    <name evidence="7" type="ORF">SAMN04488021_1231</name>
</gene>
<evidence type="ECO:0000313" key="7">
    <source>
        <dbReference type="EMBL" id="SFH63188.1"/>
    </source>
</evidence>
<proteinExistence type="inferred from homology"/>
<evidence type="ECO:0000259" key="6">
    <source>
        <dbReference type="PROSITE" id="PS51898"/>
    </source>
</evidence>
<dbReference type="Gene3D" id="1.10.150.130">
    <property type="match status" value="1"/>
</dbReference>
<evidence type="ECO:0000256" key="1">
    <source>
        <dbReference type="ARBA" id="ARBA00008857"/>
    </source>
</evidence>
<evidence type="ECO:0000256" key="4">
    <source>
        <dbReference type="ARBA" id="ARBA00023172"/>
    </source>
</evidence>
<dbReference type="InterPro" id="IPR050808">
    <property type="entry name" value="Phage_Integrase"/>
</dbReference>
<dbReference type="PANTHER" id="PTHR30629:SF2">
    <property type="entry name" value="PROPHAGE INTEGRASE INTS-RELATED"/>
    <property type="match status" value="1"/>
</dbReference>
<dbReference type="GO" id="GO:0015074">
    <property type="term" value="P:DNA integration"/>
    <property type="evidence" value="ECO:0007669"/>
    <property type="project" value="UniProtKB-KW"/>
</dbReference>
<organism evidence="7 8">
    <name type="scientific">Paracoccus aminovorans</name>
    <dbReference type="NCBI Taxonomy" id="34004"/>
    <lineage>
        <taxon>Bacteria</taxon>
        <taxon>Pseudomonadati</taxon>
        <taxon>Pseudomonadota</taxon>
        <taxon>Alphaproteobacteria</taxon>
        <taxon>Rhodobacterales</taxon>
        <taxon>Paracoccaceae</taxon>
        <taxon>Paracoccus</taxon>
    </lineage>
</organism>
<dbReference type="InterPro" id="IPR002104">
    <property type="entry name" value="Integrase_catalytic"/>
</dbReference>
<dbReference type="InterPro" id="IPR010998">
    <property type="entry name" value="Integrase_recombinase_N"/>
</dbReference>
<evidence type="ECO:0000256" key="3">
    <source>
        <dbReference type="ARBA" id="ARBA00023125"/>
    </source>
</evidence>
<dbReference type="GO" id="GO:0003677">
    <property type="term" value="F:DNA binding"/>
    <property type="evidence" value="ECO:0007669"/>
    <property type="project" value="UniProtKB-KW"/>
</dbReference>
<dbReference type="AntiFam" id="ANF00012">
    <property type="entry name" value="tRNA translation"/>
</dbReference>
<keyword evidence="2" id="KW-0229">DNA integration</keyword>
<accession>A0A1I3BLP6</accession>
<comment type="similarity">
    <text evidence="1">Belongs to the 'phage' integrase family.</text>
</comment>
<dbReference type="Gene3D" id="1.10.443.10">
    <property type="entry name" value="Intergrase catalytic core"/>
    <property type="match status" value="1"/>
</dbReference>
<feature type="region of interest" description="Disordered" evidence="5">
    <location>
        <begin position="354"/>
        <end position="382"/>
    </location>
</feature>
<dbReference type="STRING" id="34004.SAMN04488021_1231"/>
<keyword evidence="4" id="KW-0233">DNA recombination</keyword>
<feature type="domain" description="Tyr recombinase" evidence="6">
    <location>
        <begin position="153"/>
        <end position="339"/>
    </location>
</feature>
<dbReference type="PROSITE" id="PS51898">
    <property type="entry name" value="TYR_RECOMBINASE"/>
    <property type="match status" value="1"/>
</dbReference>
<dbReference type="Pfam" id="PF00589">
    <property type="entry name" value="Phage_integrase"/>
    <property type="match status" value="1"/>
</dbReference>
<dbReference type="Proteomes" id="UP000183635">
    <property type="component" value="Unassembled WGS sequence"/>
</dbReference>